<dbReference type="RefSeq" id="WP_119984359.1">
    <property type="nucleotide sequence ID" value="NZ_CP032489.1"/>
</dbReference>
<dbReference type="AlphaFoldDB" id="A0A386HKH0"/>
<dbReference type="Proteomes" id="UP000266118">
    <property type="component" value="Chromosome"/>
</dbReference>
<reference evidence="1 2" key="1">
    <citation type="submission" date="2018-09" db="EMBL/GenBank/DDBJ databases">
        <title>Arachidicoccus sp. nov., a bacterium isolated from soil.</title>
        <authorList>
            <person name="Weon H.-Y."/>
            <person name="Kwon S.-W."/>
            <person name="Lee S.A."/>
        </authorList>
    </citation>
    <scope>NUCLEOTIDE SEQUENCE [LARGE SCALE GENOMIC DNA]</scope>
    <source>
        <strain evidence="1 2">KIS59-12</strain>
    </source>
</reference>
<protein>
    <recommendedName>
        <fullName evidence="3">Transposase</fullName>
    </recommendedName>
</protein>
<evidence type="ECO:0000313" key="1">
    <source>
        <dbReference type="EMBL" id="AYD46387.1"/>
    </source>
</evidence>
<dbReference type="OrthoDB" id="1404787at2"/>
<proteinExistence type="predicted"/>
<dbReference type="EMBL" id="CP032489">
    <property type="protein sequence ID" value="AYD46387.1"/>
    <property type="molecule type" value="Genomic_DNA"/>
</dbReference>
<dbReference type="KEGG" id="ark:D6B99_01390"/>
<keyword evidence="2" id="KW-1185">Reference proteome</keyword>
<evidence type="ECO:0008006" key="3">
    <source>
        <dbReference type="Google" id="ProtNLM"/>
    </source>
</evidence>
<name>A0A386HKH0_9BACT</name>
<organism evidence="1 2">
    <name type="scientific">Arachidicoccus soli</name>
    <dbReference type="NCBI Taxonomy" id="2341117"/>
    <lineage>
        <taxon>Bacteria</taxon>
        <taxon>Pseudomonadati</taxon>
        <taxon>Bacteroidota</taxon>
        <taxon>Chitinophagia</taxon>
        <taxon>Chitinophagales</taxon>
        <taxon>Chitinophagaceae</taxon>
        <taxon>Arachidicoccus</taxon>
    </lineage>
</organism>
<accession>A0A386HKH0</accession>
<sequence>MEKKINLTRKIQLVVDSKDGDFIGEVYTKLRSWQNITFRAANFIVSHYYVQSQLKDFFYLTEDIRYKLGDQNKDENGAFITSRMNTFNRLLSQKYKGQIPIQSFASLINNLFPILNKQSAEYWSGERSVSNFKRDAPIYVPSRDIRHIKATEDGRNFRFDIFSIPFRTYFGRDFHDKRQLFEDACKGKIKLCASTIKIESKKIFLLTSFQVEQQKTAVDKNIIAEASLSLEYPVVVTIGKYKYQIGNKEEFLYRRLAIQAARLRNLKSAKYNHGGKGREKKLKNVIRLDGKEKSYVDYKLHLYSRRLIDLCIKHGAGTLLLTEQQEKEEVAKEDVFLLRNWSYYGLKQKIEYKAERLGIMIINE</sequence>
<evidence type="ECO:0000313" key="2">
    <source>
        <dbReference type="Proteomes" id="UP000266118"/>
    </source>
</evidence>
<gene>
    <name evidence="1" type="ORF">D6B99_01390</name>
</gene>